<dbReference type="SMART" id="SM00387">
    <property type="entry name" value="HATPase_c"/>
    <property type="match status" value="1"/>
</dbReference>
<dbReference type="GO" id="GO:0009927">
    <property type="term" value="F:histidine phosphotransfer kinase activity"/>
    <property type="evidence" value="ECO:0007669"/>
    <property type="project" value="TreeGrafter"/>
</dbReference>
<dbReference type="InterPro" id="IPR003594">
    <property type="entry name" value="HATPase_dom"/>
</dbReference>
<dbReference type="PROSITE" id="PS50110">
    <property type="entry name" value="RESPONSE_REGULATORY"/>
    <property type="match status" value="1"/>
</dbReference>
<dbReference type="SMART" id="SM00448">
    <property type="entry name" value="REC"/>
    <property type="match status" value="1"/>
</dbReference>
<evidence type="ECO:0000256" key="6">
    <source>
        <dbReference type="SAM" id="Phobius"/>
    </source>
</evidence>
<dbReference type="PANTHER" id="PTHR43047">
    <property type="entry name" value="TWO-COMPONENT HISTIDINE PROTEIN KINASE"/>
    <property type="match status" value="1"/>
</dbReference>
<feature type="domain" description="Response regulatory" evidence="8">
    <location>
        <begin position="452"/>
        <end position="567"/>
    </location>
</feature>
<evidence type="ECO:0000256" key="5">
    <source>
        <dbReference type="ARBA" id="ARBA00022777"/>
    </source>
</evidence>
<evidence type="ECO:0000256" key="3">
    <source>
        <dbReference type="ARBA" id="ARBA00022553"/>
    </source>
</evidence>
<dbReference type="InterPro" id="IPR011006">
    <property type="entry name" value="CheY-like_superfamily"/>
</dbReference>
<dbReference type="Pfam" id="PF00072">
    <property type="entry name" value="Response_reg"/>
    <property type="match status" value="1"/>
</dbReference>
<feature type="transmembrane region" description="Helical" evidence="6">
    <location>
        <begin position="104"/>
        <end position="119"/>
    </location>
</feature>
<evidence type="ECO:0000256" key="1">
    <source>
        <dbReference type="ARBA" id="ARBA00000085"/>
    </source>
</evidence>
<dbReference type="SUPFAM" id="SSF52172">
    <property type="entry name" value="CheY-like"/>
    <property type="match status" value="1"/>
</dbReference>
<comment type="catalytic activity">
    <reaction evidence="1">
        <text>ATP + protein L-histidine = ADP + protein N-phospho-L-histidine.</text>
        <dbReference type="EC" id="2.7.13.3"/>
    </reaction>
</comment>
<dbReference type="FunFam" id="3.30.565.10:FF:000010">
    <property type="entry name" value="Sensor histidine kinase RcsC"/>
    <property type="match status" value="1"/>
</dbReference>
<protein>
    <recommendedName>
        <fullName evidence="2">histidine kinase</fullName>
        <ecNumber evidence="2">2.7.13.3</ecNumber>
    </recommendedName>
</protein>
<dbReference type="InterPro" id="IPR003661">
    <property type="entry name" value="HisK_dim/P_dom"/>
</dbReference>
<accession>A0A3B0UA20</accession>
<dbReference type="Gene3D" id="3.30.565.10">
    <property type="entry name" value="Histidine kinase-like ATPase, C-terminal domain"/>
    <property type="match status" value="1"/>
</dbReference>
<dbReference type="Gene3D" id="1.10.287.130">
    <property type="match status" value="1"/>
</dbReference>
<keyword evidence="6" id="KW-0812">Transmembrane</keyword>
<dbReference type="InterPro" id="IPR001789">
    <property type="entry name" value="Sig_transdc_resp-reg_receiver"/>
</dbReference>
<name>A0A3B0UA20_9ZZZZ</name>
<dbReference type="EC" id="2.7.13.3" evidence="2"/>
<dbReference type="AlphaFoldDB" id="A0A3B0UA20"/>
<dbReference type="SMART" id="SM00388">
    <property type="entry name" value="HisKA"/>
    <property type="match status" value="1"/>
</dbReference>
<dbReference type="CDD" id="cd00082">
    <property type="entry name" value="HisKA"/>
    <property type="match status" value="1"/>
</dbReference>
<dbReference type="InterPro" id="IPR036890">
    <property type="entry name" value="HATPase_C_sf"/>
</dbReference>
<dbReference type="PANTHER" id="PTHR43047:SF72">
    <property type="entry name" value="OSMOSENSING HISTIDINE PROTEIN KINASE SLN1"/>
    <property type="match status" value="1"/>
</dbReference>
<dbReference type="Pfam" id="PF00512">
    <property type="entry name" value="HisKA"/>
    <property type="match status" value="1"/>
</dbReference>
<evidence type="ECO:0000259" key="7">
    <source>
        <dbReference type="PROSITE" id="PS50109"/>
    </source>
</evidence>
<keyword evidence="5 9" id="KW-0418">Kinase</keyword>
<dbReference type="CDD" id="cd16922">
    <property type="entry name" value="HATPase_EvgS-ArcB-TorS-like"/>
    <property type="match status" value="1"/>
</dbReference>
<sequence length="569" mass="65027">MNIFSANFKSNQINRDDWFNFEKQFLIPLSLAAIFFSAISIFFNFLLGFNWILIVVPLGGIAIFATIYFMAKKDFHITFAKWLFIIVTLALINVVWYFNYGARGPWFFIIILLYSYLIFMMSGKQLLILSLILVLNVVVLFIYEYTHPNALGNYPSNTMRLMDFYAAILLTGATSYVLMSIAKRSYLTQYKKAKIADKLKSSFLANMSHEIRTPLNAIVGFSNLLADDTIKEEDREQYISIVNSSNETLLQLIDDILDVSMIEANQVKINKTDFLLNKLMQNLEKTYVPILAEKKQADVHLKLKLPDKSFWINSDRIRINQVLVNLLNNAIKFTHWGTIEFGFTLENDYIKFYVKDTGIGIEQPNLEHLFERFYKVEDDNRKLYRGTGIGLYLCKKIVEILGGTIHVSSEYGKGSTFYFYIPATNLTVESVAKVVKNTVEKPKNNVISPKGTILIIEDDDSSRIYFKKVLEEVNLKILEAAEGREGVRLFSENPDISAVLLDIQLPGDSGFDIIKVLKKIRPGVPILAQTAFAMAGDEERCLAAGFDDYIAKPVKKEDLIRKLQRFIPS</sequence>
<dbReference type="GO" id="GO:0000155">
    <property type="term" value="F:phosphorelay sensor kinase activity"/>
    <property type="evidence" value="ECO:0007669"/>
    <property type="project" value="InterPro"/>
</dbReference>
<feature type="transmembrane region" description="Helical" evidence="6">
    <location>
        <begin position="25"/>
        <end position="45"/>
    </location>
</feature>
<dbReference type="PRINTS" id="PR00344">
    <property type="entry name" value="BCTRLSENSOR"/>
</dbReference>
<evidence type="ECO:0000256" key="4">
    <source>
        <dbReference type="ARBA" id="ARBA00022679"/>
    </source>
</evidence>
<feature type="transmembrane region" description="Helical" evidence="6">
    <location>
        <begin position="51"/>
        <end position="70"/>
    </location>
</feature>
<feature type="domain" description="Histidine kinase" evidence="7">
    <location>
        <begin position="206"/>
        <end position="425"/>
    </location>
</feature>
<feature type="transmembrane region" description="Helical" evidence="6">
    <location>
        <begin position="82"/>
        <end position="98"/>
    </location>
</feature>
<dbReference type="PROSITE" id="PS50109">
    <property type="entry name" value="HIS_KIN"/>
    <property type="match status" value="1"/>
</dbReference>
<evidence type="ECO:0000259" key="8">
    <source>
        <dbReference type="PROSITE" id="PS50110"/>
    </source>
</evidence>
<keyword evidence="4" id="KW-0808">Transferase</keyword>
<keyword evidence="6" id="KW-0472">Membrane</keyword>
<keyword evidence="3" id="KW-0597">Phosphoprotein</keyword>
<evidence type="ECO:0000313" key="9">
    <source>
        <dbReference type="EMBL" id="VAW27805.1"/>
    </source>
</evidence>
<feature type="transmembrane region" description="Helical" evidence="6">
    <location>
        <begin position="164"/>
        <end position="182"/>
    </location>
</feature>
<feature type="transmembrane region" description="Helical" evidence="6">
    <location>
        <begin position="126"/>
        <end position="144"/>
    </location>
</feature>
<dbReference type="SUPFAM" id="SSF47384">
    <property type="entry name" value="Homodimeric domain of signal transducing histidine kinase"/>
    <property type="match status" value="1"/>
</dbReference>
<dbReference type="InterPro" id="IPR004358">
    <property type="entry name" value="Sig_transdc_His_kin-like_C"/>
</dbReference>
<dbReference type="Gene3D" id="3.40.50.2300">
    <property type="match status" value="1"/>
</dbReference>
<gene>
    <name evidence="9" type="ORF">MNBD_BACTEROID07-2089</name>
</gene>
<dbReference type="InterPro" id="IPR036097">
    <property type="entry name" value="HisK_dim/P_sf"/>
</dbReference>
<evidence type="ECO:0000256" key="2">
    <source>
        <dbReference type="ARBA" id="ARBA00012438"/>
    </source>
</evidence>
<reference evidence="9" key="1">
    <citation type="submission" date="2018-06" db="EMBL/GenBank/DDBJ databases">
        <authorList>
            <person name="Zhirakovskaya E."/>
        </authorList>
    </citation>
    <scope>NUCLEOTIDE SEQUENCE</scope>
</reference>
<organism evidence="9">
    <name type="scientific">hydrothermal vent metagenome</name>
    <dbReference type="NCBI Taxonomy" id="652676"/>
    <lineage>
        <taxon>unclassified sequences</taxon>
        <taxon>metagenomes</taxon>
        <taxon>ecological metagenomes</taxon>
    </lineage>
</organism>
<dbReference type="SUPFAM" id="SSF55874">
    <property type="entry name" value="ATPase domain of HSP90 chaperone/DNA topoisomerase II/histidine kinase"/>
    <property type="match status" value="1"/>
</dbReference>
<dbReference type="InterPro" id="IPR005467">
    <property type="entry name" value="His_kinase_dom"/>
</dbReference>
<dbReference type="Pfam" id="PF02518">
    <property type="entry name" value="HATPase_c"/>
    <property type="match status" value="1"/>
</dbReference>
<proteinExistence type="predicted"/>
<dbReference type="EMBL" id="UOET01000160">
    <property type="protein sequence ID" value="VAW27805.1"/>
    <property type="molecule type" value="Genomic_DNA"/>
</dbReference>
<keyword evidence="6" id="KW-1133">Transmembrane helix</keyword>
<dbReference type="GO" id="GO:0005886">
    <property type="term" value="C:plasma membrane"/>
    <property type="evidence" value="ECO:0007669"/>
    <property type="project" value="TreeGrafter"/>
</dbReference>